<reference evidence="3" key="4">
    <citation type="submission" date="2025-09" db="UniProtKB">
        <authorList>
            <consortium name="Ensembl"/>
        </authorList>
    </citation>
    <scope>IDENTIFICATION</scope>
    <source>
        <strain evidence="3">17573</strain>
    </source>
</reference>
<dbReference type="Ensembl" id="ENSMMUT00000109322.1">
    <property type="protein sequence ID" value="ENSMMUP00000067487.1"/>
    <property type="gene ID" value="ENSMMUG00000061594.1"/>
</dbReference>
<reference evidence="3" key="3">
    <citation type="submission" date="2025-08" db="UniProtKB">
        <authorList>
            <consortium name="Ensembl"/>
        </authorList>
    </citation>
    <scope>IDENTIFICATION</scope>
    <source>
        <strain evidence="3">17573</strain>
    </source>
</reference>
<reference evidence="4" key="1">
    <citation type="journal article" date="2007" name="Science">
        <title>Evolutionary and biomedical insights from the rhesus macaque genome.</title>
        <authorList>
            <person name="Gibbs R.A."/>
            <person name="Rogers J."/>
            <person name="Katze M.G."/>
            <person name="Bumgarner R."/>
            <person name="Weinstock G.M."/>
            <person name="Mardis E.R."/>
            <person name="Remington K.A."/>
            <person name="Strausberg R.L."/>
            <person name="Venter J.C."/>
            <person name="Wilson R.K."/>
            <person name="Batzer M.A."/>
            <person name="Bustamante C.D."/>
            <person name="Eichler E.E."/>
            <person name="Hahn M.W."/>
            <person name="Hardison R.C."/>
            <person name="Makova K.D."/>
            <person name="Miller W."/>
            <person name="Milosavljevic A."/>
            <person name="Palermo R.E."/>
            <person name="Siepel A."/>
            <person name="Sikela J.M."/>
            <person name="Attaway T."/>
            <person name="Bell S."/>
            <person name="Bernard K.E."/>
            <person name="Buhay C.J."/>
            <person name="Chandrabose M.N."/>
            <person name="Dao M."/>
            <person name="Davis C."/>
            <person name="Delehaunty K.D."/>
            <person name="Ding Y."/>
            <person name="Dinh H.H."/>
            <person name="Dugan-Rocha S."/>
            <person name="Fulton L.A."/>
            <person name="Gabisi R.A."/>
            <person name="Garner T.T."/>
            <person name="Godfrey J."/>
            <person name="Hawes A.C."/>
            <person name="Hernandez J."/>
            <person name="Hines S."/>
            <person name="Holder M."/>
            <person name="Hume J."/>
            <person name="Jhangiani S.N."/>
            <person name="Joshi V."/>
            <person name="Khan Z.M."/>
            <person name="Kirkness E.F."/>
            <person name="Cree A."/>
            <person name="Fowler R.G."/>
            <person name="Lee S."/>
            <person name="Lewis L.R."/>
            <person name="Li Z."/>
            <person name="Liu Y.-S."/>
            <person name="Moore S.M."/>
            <person name="Muzny D."/>
            <person name="Nazareth L.V."/>
            <person name="Ngo D.N."/>
            <person name="Okwuonu G.O."/>
            <person name="Pai G."/>
            <person name="Parker D."/>
            <person name="Paul H.A."/>
            <person name="Pfannkoch C."/>
            <person name="Pohl C.S."/>
            <person name="Rogers Y.-H.C."/>
            <person name="Ruiz S.J."/>
            <person name="Sabo A."/>
            <person name="Santibanez J."/>
            <person name="Schneider B.W."/>
            <person name="Smith S.M."/>
            <person name="Sodergren E."/>
            <person name="Svatek A.F."/>
            <person name="Utterback T.R."/>
            <person name="Vattathil S."/>
            <person name="Warren W."/>
            <person name="White C.S."/>
            <person name="Chinwalla A.T."/>
            <person name="Feng Y."/>
            <person name="Halpern A.L."/>
            <person name="Hillier L.W."/>
            <person name="Huang X."/>
            <person name="Minx P."/>
            <person name="Nelson J.O."/>
            <person name="Pepin K.H."/>
            <person name="Qin X."/>
            <person name="Sutton G.G."/>
            <person name="Venter E."/>
            <person name="Walenz B.P."/>
            <person name="Wallis J.W."/>
            <person name="Worley K.C."/>
            <person name="Yang S.-P."/>
            <person name="Jones S.M."/>
            <person name="Marra M.A."/>
            <person name="Rocchi M."/>
            <person name="Schein J.E."/>
            <person name="Baertsch R."/>
            <person name="Clarke L."/>
            <person name="Csuros M."/>
            <person name="Glasscock J."/>
            <person name="Harris R.A."/>
            <person name="Havlak P."/>
            <person name="Jackson A.R."/>
            <person name="Jiang H."/>
            <person name="Liu Y."/>
            <person name="Messina D.N."/>
            <person name="Shen Y."/>
            <person name="Song H.X.-Z."/>
            <person name="Wylie T."/>
            <person name="Zhang L."/>
            <person name="Birney E."/>
            <person name="Han K."/>
            <person name="Konkel M.K."/>
            <person name="Lee J."/>
            <person name="Smit A.F.A."/>
            <person name="Ullmer B."/>
            <person name="Wang H."/>
            <person name="Xing J."/>
            <person name="Burhans R."/>
            <person name="Cheng Z."/>
            <person name="Karro J.E."/>
            <person name="Ma J."/>
            <person name="Raney B."/>
            <person name="She X."/>
            <person name="Cox M.J."/>
            <person name="Demuth J.P."/>
            <person name="Dumas L.J."/>
            <person name="Han S.-G."/>
            <person name="Hopkins J."/>
            <person name="Karimpour-Fard A."/>
            <person name="Kim Y.H."/>
            <person name="Pollack J.R."/>
            <person name="Vinar T."/>
            <person name="Addo-Quaye C."/>
            <person name="Degenhardt J."/>
            <person name="Denby A."/>
            <person name="Hubisz M.J."/>
            <person name="Indap A."/>
            <person name="Kosiol C."/>
            <person name="Lahn B.T."/>
            <person name="Lawson H.A."/>
            <person name="Marklein A."/>
            <person name="Nielsen R."/>
            <person name="Vallender E.J."/>
            <person name="Clark A.G."/>
            <person name="Ferguson B."/>
            <person name="Hernandez R.D."/>
            <person name="Hirani K."/>
            <person name="Kehrer-Sawatzki H."/>
            <person name="Kolb J."/>
            <person name="Patil S."/>
            <person name="Pu L.-L."/>
            <person name="Ren Y."/>
            <person name="Smith D.G."/>
            <person name="Wheeler D.A."/>
            <person name="Schenck I."/>
            <person name="Ball E.V."/>
            <person name="Chen R."/>
            <person name="Cooper D.N."/>
            <person name="Giardine B."/>
            <person name="Hsu F."/>
            <person name="Kent W.J."/>
            <person name="Lesk A."/>
            <person name="Nelson D.L."/>
            <person name="O'brien W.E."/>
            <person name="Pruefer K."/>
            <person name="Stenson P.D."/>
            <person name="Wallace J.C."/>
            <person name="Ke H."/>
            <person name="Liu X.-M."/>
            <person name="Wang P."/>
            <person name="Xiang A.P."/>
            <person name="Yang F."/>
            <person name="Barber G.P."/>
            <person name="Haussler D."/>
            <person name="Karolchik D."/>
            <person name="Kern A.D."/>
            <person name="Kuhn R.M."/>
            <person name="Smith K.E."/>
            <person name="Zwieg A.S."/>
        </authorList>
    </citation>
    <scope>NUCLEOTIDE SEQUENCE [LARGE SCALE GENOMIC DNA]</scope>
    <source>
        <strain evidence="4">17573</strain>
    </source>
</reference>
<dbReference type="InParanoid" id="A0A5F7ZPB3"/>
<proteinExistence type="predicted"/>
<feature type="signal peptide" evidence="2">
    <location>
        <begin position="1"/>
        <end position="21"/>
    </location>
</feature>
<evidence type="ECO:0000256" key="2">
    <source>
        <dbReference type="SAM" id="SignalP"/>
    </source>
</evidence>
<dbReference type="VEuPathDB" id="HostDB:ENSMMUG00000061594"/>
<protein>
    <submittedName>
        <fullName evidence="3">Uncharacterized protein</fullName>
    </submittedName>
</protein>
<evidence type="ECO:0000256" key="1">
    <source>
        <dbReference type="SAM" id="MobiDB-lite"/>
    </source>
</evidence>
<dbReference type="GeneTree" id="ENSGT00980000202997"/>
<keyword evidence="2" id="KW-0732">Signal</keyword>
<feature type="chain" id="PRO_5046764238" evidence="2">
    <location>
        <begin position="22"/>
        <end position="216"/>
    </location>
</feature>
<sequence>MGLRGDNLLAALALCASWASASTLVALEKPFSLPLHCGSHSGLVEARAGSLCLPGGVEGQARAGTGAAPGTRGPARVPCGRGFGGARTQHRVVRGLVPGPTAAEGAPCPRSAGPPALPLNSLRASAASRRAGARDLHPAIPEPPCTPPWASALPEPPRGALPAAPCRLVPWTAQGLRSAGAPRDWQAALLAAPVGDPLGEASWAPESGGDMENLYV</sequence>
<reference evidence="3" key="2">
    <citation type="submission" date="2019-01" db="EMBL/GenBank/DDBJ databases">
        <authorList>
            <person name="Graves T."/>
            <person name="Eichler E.E."/>
            <person name="Wilson R.K."/>
        </authorList>
    </citation>
    <scope>NUCLEOTIDE SEQUENCE [LARGE SCALE GENOMIC DNA]</scope>
    <source>
        <strain evidence="3">17573</strain>
    </source>
</reference>
<evidence type="ECO:0000313" key="4">
    <source>
        <dbReference type="Proteomes" id="UP000006718"/>
    </source>
</evidence>
<accession>A0A5F7ZPB3</accession>
<organism evidence="3 4">
    <name type="scientific">Macaca mulatta</name>
    <name type="common">Rhesus macaque</name>
    <dbReference type="NCBI Taxonomy" id="9544"/>
    <lineage>
        <taxon>Eukaryota</taxon>
        <taxon>Metazoa</taxon>
        <taxon>Chordata</taxon>
        <taxon>Craniata</taxon>
        <taxon>Vertebrata</taxon>
        <taxon>Euteleostomi</taxon>
        <taxon>Mammalia</taxon>
        <taxon>Eutheria</taxon>
        <taxon>Euarchontoglires</taxon>
        <taxon>Primates</taxon>
        <taxon>Haplorrhini</taxon>
        <taxon>Catarrhini</taxon>
        <taxon>Cercopithecidae</taxon>
        <taxon>Cercopithecinae</taxon>
        <taxon>Macaca</taxon>
    </lineage>
</organism>
<feature type="region of interest" description="Disordered" evidence="1">
    <location>
        <begin position="100"/>
        <end position="119"/>
    </location>
</feature>
<keyword evidence="4" id="KW-1185">Reference proteome</keyword>
<name>A0A5F7ZPB3_MACMU</name>
<dbReference type="Proteomes" id="UP000006718">
    <property type="component" value="Chromosome 16"/>
</dbReference>
<dbReference type="AlphaFoldDB" id="A0A5F7ZPB3"/>
<evidence type="ECO:0000313" key="3">
    <source>
        <dbReference type="Ensembl" id="ENSMMUP00000067487.1"/>
    </source>
</evidence>